<reference evidence="3 4" key="1">
    <citation type="journal article" date="2016" name="Nat. Commun.">
        <title>Thousands of microbial genomes shed light on interconnected biogeochemical processes in an aquifer system.</title>
        <authorList>
            <person name="Anantharaman K."/>
            <person name="Brown C.T."/>
            <person name="Hug L.A."/>
            <person name="Sharon I."/>
            <person name="Castelle C.J."/>
            <person name="Probst A.J."/>
            <person name="Thomas B.C."/>
            <person name="Singh A."/>
            <person name="Wilkins M.J."/>
            <person name="Karaoz U."/>
            <person name="Brodie E.L."/>
            <person name="Williams K.H."/>
            <person name="Hubbard S.S."/>
            <person name="Banfield J.F."/>
        </authorList>
    </citation>
    <scope>NUCLEOTIDE SEQUENCE [LARGE SCALE GENOMIC DNA]</scope>
</reference>
<comment type="caution">
    <text evidence="3">The sequence shown here is derived from an EMBL/GenBank/DDBJ whole genome shotgun (WGS) entry which is preliminary data.</text>
</comment>
<evidence type="ECO:0000256" key="1">
    <source>
        <dbReference type="SAM" id="Phobius"/>
    </source>
</evidence>
<keyword evidence="1" id="KW-1133">Transmembrane helix</keyword>
<feature type="transmembrane region" description="Helical" evidence="1">
    <location>
        <begin position="12"/>
        <end position="30"/>
    </location>
</feature>
<dbReference type="AlphaFoldDB" id="A0A1F6FPR4"/>
<evidence type="ECO:0000313" key="4">
    <source>
        <dbReference type="Proteomes" id="UP000179230"/>
    </source>
</evidence>
<feature type="domain" description="DUF2914" evidence="2">
    <location>
        <begin position="279"/>
        <end position="347"/>
    </location>
</feature>
<accession>A0A1F6FPR4</accession>
<dbReference type="Pfam" id="PF11141">
    <property type="entry name" value="DUF2914"/>
    <property type="match status" value="1"/>
</dbReference>
<keyword evidence="1" id="KW-0812">Transmembrane</keyword>
<keyword evidence="1" id="KW-0472">Membrane</keyword>
<feature type="transmembrane region" description="Helical" evidence="1">
    <location>
        <begin position="74"/>
        <end position="95"/>
    </location>
</feature>
<dbReference type="InterPro" id="IPR022606">
    <property type="entry name" value="DUF2914"/>
</dbReference>
<evidence type="ECO:0000259" key="2">
    <source>
        <dbReference type="Pfam" id="PF11141"/>
    </source>
</evidence>
<proteinExistence type="predicted"/>
<dbReference type="EMBL" id="MFMT01000040">
    <property type="protein sequence ID" value="OGG87825.1"/>
    <property type="molecule type" value="Genomic_DNA"/>
</dbReference>
<evidence type="ECO:0000313" key="3">
    <source>
        <dbReference type="EMBL" id="OGG87825.1"/>
    </source>
</evidence>
<feature type="transmembrane region" description="Helical" evidence="1">
    <location>
        <begin position="189"/>
        <end position="208"/>
    </location>
</feature>
<feature type="transmembrane region" description="Helical" evidence="1">
    <location>
        <begin position="128"/>
        <end position="151"/>
    </location>
</feature>
<dbReference type="Proteomes" id="UP000179230">
    <property type="component" value="Unassembled WGS sequence"/>
</dbReference>
<feature type="transmembrane region" description="Helical" evidence="1">
    <location>
        <begin position="101"/>
        <end position="121"/>
    </location>
</feature>
<feature type="transmembrane region" description="Helical" evidence="1">
    <location>
        <begin position="42"/>
        <end position="62"/>
    </location>
</feature>
<protein>
    <recommendedName>
        <fullName evidence="2">DUF2914 domain-containing protein</fullName>
    </recommendedName>
</protein>
<organism evidence="3 4">
    <name type="scientific">Candidatus Kaiserbacteria bacterium RIFOXYD1_FULL_42_15</name>
    <dbReference type="NCBI Taxonomy" id="1798532"/>
    <lineage>
        <taxon>Bacteria</taxon>
        <taxon>Candidatus Kaiseribacteriota</taxon>
    </lineage>
</organism>
<feature type="transmembrane region" description="Helical" evidence="1">
    <location>
        <begin position="157"/>
        <end position="177"/>
    </location>
</feature>
<sequence length="361" mass="41241">MKINYLIYRARHHWQTVAFLGGFVTDILWLNKVDSVLDNATLLFYVFLATISILFLYAGIAVRFGERWSLRARNLAPIIMQYSFGGLFSGILIFYGHSGDILASWPFLILFVAGMVANEVLKRREEKLVFNLTAYFIGIFSYLVLGISVLTGLMGPLIFIGSGIIALTLVYFLVQFLERLIPHYLELQKRAIVFSVFSAFVVLNTLYFTNVIPPIPLSLKEITIAQSVVRFGTGEYKVTYETFSWWNVPAHLHMHTFFHPSEVGAVFCFTKVFAPTRIKTDIFHVWEFKDPATGDWKEHFKLSYPITGEAVDGYRGYTSIQSFQDGVWRCSVKTARGQVLGRKVFTIDSTQKPKEIETKIE</sequence>
<name>A0A1F6FPR4_9BACT</name>
<gene>
    <name evidence="3" type="ORF">A2592_02460</name>
</gene>